<name>A0A1G2N966_9BACT</name>
<dbReference type="AlphaFoldDB" id="A0A1G2N966"/>
<dbReference type="PANTHER" id="PTHR37309:SF1">
    <property type="entry name" value="SLR0284 PROTEIN"/>
    <property type="match status" value="1"/>
</dbReference>
<dbReference type="PANTHER" id="PTHR37309">
    <property type="entry name" value="SLR0284 PROTEIN"/>
    <property type="match status" value="1"/>
</dbReference>
<feature type="transmembrane region" description="Helical" evidence="1">
    <location>
        <begin position="89"/>
        <end position="106"/>
    </location>
</feature>
<evidence type="ECO:0000256" key="1">
    <source>
        <dbReference type="SAM" id="Phobius"/>
    </source>
</evidence>
<feature type="transmembrane region" description="Helical" evidence="1">
    <location>
        <begin position="26"/>
        <end position="45"/>
    </location>
</feature>
<dbReference type="EMBL" id="MHRX01000040">
    <property type="protein sequence ID" value="OHA32613.1"/>
    <property type="molecule type" value="Genomic_DNA"/>
</dbReference>
<dbReference type="InterPro" id="IPR007165">
    <property type="entry name" value="Phage_holin_4_2"/>
</dbReference>
<keyword evidence="1" id="KW-1133">Transmembrane helix</keyword>
<sequence>MKSISHLLIMMVAALGASYLLPGVAISGIASALILAFVLGVLNYFVKPLLIILTLPINILTFGLFTLVVNTVIILLAEVITPGFETDGFFSALLFGIIVALVAYILHKIF</sequence>
<proteinExistence type="predicted"/>
<evidence type="ECO:0000313" key="3">
    <source>
        <dbReference type="Proteomes" id="UP000176221"/>
    </source>
</evidence>
<gene>
    <name evidence="2" type="ORF">A2928_02800</name>
</gene>
<evidence type="ECO:0008006" key="4">
    <source>
        <dbReference type="Google" id="ProtNLM"/>
    </source>
</evidence>
<keyword evidence="1" id="KW-0812">Transmembrane</keyword>
<dbReference type="Proteomes" id="UP000176221">
    <property type="component" value="Unassembled WGS sequence"/>
</dbReference>
<reference evidence="2 3" key="1">
    <citation type="journal article" date="2016" name="Nat. Commun.">
        <title>Thousands of microbial genomes shed light on interconnected biogeochemical processes in an aquifer system.</title>
        <authorList>
            <person name="Anantharaman K."/>
            <person name="Brown C.T."/>
            <person name="Hug L.A."/>
            <person name="Sharon I."/>
            <person name="Castelle C.J."/>
            <person name="Probst A.J."/>
            <person name="Thomas B.C."/>
            <person name="Singh A."/>
            <person name="Wilkins M.J."/>
            <person name="Karaoz U."/>
            <person name="Brodie E.L."/>
            <person name="Williams K.H."/>
            <person name="Hubbard S.S."/>
            <person name="Banfield J.F."/>
        </authorList>
    </citation>
    <scope>NUCLEOTIDE SEQUENCE [LARGE SCALE GENOMIC DNA]</scope>
</reference>
<evidence type="ECO:0000313" key="2">
    <source>
        <dbReference type="EMBL" id="OHA32613.1"/>
    </source>
</evidence>
<keyword evidence="1" id="KW-0472">Membrane</keyword>
<organism evidence="2 3">
    <name type="scientific">Candidatus Taylorbacteria bacterium RIFCSPLOWO2_01_FULL_45_15b</name>
    <dbReference type="NCBI Taxonomy" id="1802319"/>
    <lineage>
        <taxon>Bacteria</taxon>
        <taxon>Candidatus Tayloriibacteriota</taxon>
    </lineage>
</organism>
<comment type="caution">
    <text evidence="2">The sequence shown here is derived from an EMBL/GenBank/DDBJ whole genome shotgun (WGS) entry which is preliminary data.</text>
</comment>
<dbReference type="STRING" id="1802319.A2928_02800"/>
<accession>A0A1G2N966</accession>
<protein>
    <recommendedName>
        <fullName evidence="4">Phage holin family protein</fullName>
    </recommendedName>
</protein>
<dbReference type="Pfam" id="PF04020">
    <property type="entry name" value="Phage_holin_4_2"/>
    <property type="match status" value="1"/>
</dbReference>
<feature type="transmembrane region" description="Helical" evidence="1">
    <location>
        <begin position="57"/>
        <end position="77"/>
    </location>
</feature>